<evidence type="ECO:0000313" key="1">
    <source>
        <dbReference type="EMBL" id="CCB60169.1"/>
    </source>
</evidence>
<dbReference type="Proteomes" id="UP000009183">
    <property type="component" value="Chromosome 7"/>
</dbReference>
<reference evidence="2" key="1">
    <citation type="journal article" date="2007" name="Nature">
        <title>The grapevine genome sequence suggests ancestral hexaploidization in major angiosperm phyla.</title>
        <authorList>
            <consortium name="The French-Italian Public Consortium for Grapevine Genome Characterization."/>
            <person name="Jaillon O."/>
            <person name="Aury J.-M."/>
            <person name="Noel B."/>
            <person name="Policriti A."/>
            <person name="Clepet C."/>
            <person name="Casagrande A."/>
            <person name="Choisne N."/>
            <person name="Aubourg S."/>
            <person name="Vitulo N."/>
            <person name="Jubin C."/>
            <person name="Vezzi A."/>
            <person name="Legeai F."/>
            <person name="Hugueney P."/>
            <person name="Dasilva C."/>
            <person name="Horner D."/>
            <person name="Mica E."/>
            <person name="Jublot D."/>
            <person name="Poulain J."/>
            <person name="Bruyere C."/>
            <person name="Billault A."/>
            <person name="Segurens B."/>
            <person name="Gouyvenoux M."/>
            <person name="Ugarte E."/>
            <person name="Cattonaro F."/>
            <person name="Anthouard V."/>
            <person name="Vico V."/>
            <person name="Del Fabbro C."/>
            <person name="Alaux M."/>
            <person name="Di Gaspero G."/>
            <person name="Dumas V."/>
            <person name="Felice N."/>
            <person name="Paillard S."/>
            <person name="Juman I."/>
            <person name="Moroldo M."/>
            <person name="Scalabrin S."/>
            <person name="Canaguier A."/>
            <person name="Le Clainche I."/>
            <person name="Malacrida G."/>
            <person name="Durand E."/>
            <person name="Pesole G."/>
            <person name="Laucou V."/>
            <person name="Chatelet P."/>
            <person name="Merdinoglu D."/>
            <person name="Delledonne M."/>
            <person name="Pezzotti M."/>
            <person name="Lecharny A."/>
            <person name="Scarpelli C."/>
            <person name="Artiguenave F."/>
            <person name="Pe M.E."/>
            <person name="Valle G."/>
            <person name="Morgante M."/>
            <person name="Caboche M."/>
            <person name="Adam-Blondon A.-F."/>
            <person name="Weissenbach J."/>
            <person name="Quetier F."/>
            <person name="Wincker P."/>
        </authorList>
    </citation>
    <scope>NUCLEOTIDE SEQUENCE [LARGE SCALE GENOMIC DNA]</scope>
    <source>
        <strain evidence="2">cv. Pinot noir / PN40024</strain>
    </source>
</reference>
<accession>F6HZQ3</accession>
<dbReference type="EMBL" id="FN596502">
    <property type="protein sequence ID" value="CCB60169.1"/>
    <property type="molecule type" value="Genomic_DNA"/>
</dbReference>
<name>F6HZQ3_VITVI</name>
<keyword evidence="2" id="KW-1185">Reference proteome</keyword>
<proteinExistence type="predicted"/>
<gene>
    <name evidence="1" type="ordered locus">VIT_07s0005g04210</name>
</gene>
<dbReference type="PaxDb" id="29760-VIT_07s0005g04210.t01"/>
<organism evidence="1 2">
    <name type="scientific">Vitis vinifera</name>
    <name type="common">Grape</name>
    <dbReference type="NCBI Taxonomy" id="29760"/>
    <lineage>
        <taxon>Eukaryota</taxon>
        <taxon>Viridiplantae</taxon>
        <taxon>Streptophyta</taxon>
        <taxon>Embryophyta</taxon>
        <taxon>Tracheophyta</taxon>
        <taxon>Spermatophyta</taxon>
        <taxon>Magnoliopsida</taxon>
        <taxon>eudicotyledons</taxon>
        <taxon>Gunneridae</taxon>
        <taxon>Pentapetalae</taxon>
        <taxon>rosids</taxon>
        <taxon>Vitales</taxon>
        <taxon>Vitaceae</taxon>
        <taxon>Viteae</taxon>
        <taxon>Vitis</taxon>
    </lineage>
</organism>
<sequence>MLLEFSFNGWSEKWKNQQGLNRNNSYI</sequence>
<evidence type="ECO:0000313" key="2">
    <source>
        <dbReference type="Proteomes" id="UP000009183"/>
    </source>
</evidence>
<dbReference type="HOGENOM" id="CLU_3415657_0_0_1"/>
<dbReference type="InParanoid" id="F6HZQ3"/>
<protein>
    <submittedName>
        <fullName evidence="1">Uncharacterized protein</fullName>
    </submittedName>
</protein>
<dbReference type="AlphaFoldDB" id="F6HZQ3"/>